<dbReference type="GO" id="GO:0000105">
    <property type="term" value="P:L-histidine biosynthetic process"/>
    <property type="evidence" value="ECO:0007669"/>
    <property type="project" value="UniProtKB-UniPathway"/>
</dbReference>
<comment type="caution">
    <text evidence="12">The sequence shown here is derived from an EMBL/GenBank/DDBJ whole genome shotgun (WGS) entry which is preliminary data.</text>
</comment>
<dbReference type="InterPro" id="IPR006062">
    <property type="entry name" value="His_biosynth"/>
</dbReference>
<dbReference type="AlphaFoldDB" id="A0A5J5IN97"/>
<evidence type="ECO:0000256" key="9">
    <source>
        <dbReference type="ARBA" id="ARBA00030264"/>
    </source>
</evidence>
<dbReference type="PANTHER" id="PTHR21235">
    <property type="entry name" value="IMIDAZOLE GLYCEROL PHOSPHATE SYNTHASE SUBUNIT HISF/H IGP SYNTHASE SUBUNIT HISF/H"/>
    <property type="match status" value="1"/>
</dbReference>
<evidence type="ECO:0000256" key="2">
    <source>
        <dbReference type="ARBA" id="ARBA00009667"/>
    </source>
</evidence>
<gene>
    <name evidence="12" type="primary">hisF</name>
    <name evidence="12" type="ORF">FW778_05430</name>
</gene>
<evidence type="ECO:0000256" key="6">
    <source>
        <dbReference type="ARBA" id="ARBA00023102"/>
    </source>
</evidence>
<organism evidence="12 13">
    <name type="scientific">Ginsengibacter hankyongi</name>
    <dbReference type="NCBI Taxonomy" id="2607284"/>
    <lineage>
        <taxon>Bacteria</taxon>
        <taxon>Pseudomonadati</taxon>
        <taxon>Bacteroidota</taxon>
        <taxon>Chitinophagia</taxon>
        <taxon>Chitinophagales</taxon>
        <taxon>Chitinophagaceae</taxon>
        <taxon>Ginsengibacter</taxon>
    </lineage>
</organism>
<evidence type="ECO:0000256" key="5">
    <source>
        <dbReference type="ARBA" id="ARBA00022605"/>
    </source>
</evidence>
<dbReference type="NCBIfam" id="NF038364">
    <property type="entry name" value="AglZ_HisF2_fam"/>
    <property type="match status" value="1"/>
</dbReference>
<accession>A0A5J5IN97</accession>
<dbReference type="EC" id="4.3.2.10" evidence="4"/>
<dbReference type="Proteomes" id="UP000326903">
    <property type="component" value="Unassembled WGS sequence"/>
</dbReference>
<dbReference type="UniPathway" id="UPA00031">
    <property type="reaction ID" value="UER00010"/>
</dbReference>
<dbReference type="RefSeq" id="WP_150413587.1">
    <property type="nucleotide sequence ID" value="NZ_VYQF01000001.1"/>
</dbReference>
<comment type="subunit">
    <text evidence="3">Heterodimer of HisH and HisF.</text>
</comment>
<dbReference type="CDD" id="cd04731">
    <property type="entry name" value="HisF"/>
    <property type="match status" value="1"/>
</dbReference>
<dbReference type="SUPFAM" id="SSF51366">
    <property type="entry name" value="Ribulose-phoshate binding barrel"/>
    <property type="match status" value="1"/>
</dbReference>
<dbReference type="InterPro" id="IPR050064">
    <property type="entry name" value="IGPS_HisA/HisF"/>
</dbReference>
<evidence type="ECO:0000313" key="13">
    <source>
        <dbReference type="Proteomes" id="UP000326903"/>
    </source>
</evidence>
<dbReference type="EMBL" id="VYQF01000001">
    <property type="protein sequence ID" value="KAA9041467.1"/>
    <property type="molecule type" value="Genomic_DNA"/>
</dbReference>
<dbReference type="PANTHER" id="PTHR21235:SF2">
    <property type="entry name" value="IMIDAZOLE GLYCEROL PHOSPHATE SYNTHASE HISHF"/>
    <property type="match status" value="1"/>
</dbReference>
<comment type="similarity">
    <text evidence="2 11">Belongs to the HisA/HisF family.</text>
</comment>
<evidence type="ECO:0000256" key="7">
    <source>
        <dbReference type="ARBA" id="ARBA00023239"/>
    </source>
</evidence>
<name>A0A5J5IN97_9BACT</name>
<evidence type="ECO:0000256" key="8">
    <source>
        <dbReference type="ARBA" id="ARBA00025475"/>
    </source>
</evidence>
<dbReference type="Pfam" id="PF00977">
    <property type="entry name" value="His_biosynth"/>
    <property type="match status" value="1"/>
</dbReference>
<reference evidence="12 13" key="1">
    <citation type="submission" date="2019-09" db="EMBL/GenBank/DDBJ databases">
        <title>Draft genome sequence of Ginsengibacter sp. BR5-29.</title>
        <authorList>
            <person name="Im W.-T."/>
        </authorList>
    </citation>
    <scope>NUCLEOTIDE SEQUENCE [LARGE SCALE GENOMIC DNA]</scope>
    <source>
        <strain evidence="12 13">BR5-29</strain>
    </source>
</reference>
<evidence type="ECO:0000313" key="12">
    <source>
        <dbReference type="EMBL" id="KAA9041467.1"/>
    </source>
</evidence>
<dbReference type="Gene3D" id="3.20.20.70">
    <property type="entry name" value="Aldolase class I"/>
    <property type="match status" value="1"/>
</dbReference>
<sequence>MLKKRIIPCLLLKGKGFVKTMNFKHPVYLGDPLNIVKIFNVKMIDELMILDITASAEGRKPNFELIQKISSISFSPLTYGGGITSLDEAKRLFSIGIEKICLNTAVFKNPKLLHEINKLYGSQSLIVSLNIFRNFLGSYRIVDNSTKSIVTDLSIPESVKWLESNGAGEILINDVNNDGVMKGYNIDLIKMVTSVSTVPVIACGGCGNLGHIREVLTEGGASAAAVGSFFVFNGKHKAVLLSYPSQAVISNLLKN</sequence>
<evidence type="ECO:0000256" key="4">
    <source>
        <dbReference type="ARBA" id="ARBA00012809"/>
    </source>
</evidence>
<keyword evidence="13" id="KW-1185">Reference proteome</keyword>
<dbReference type="InterPro" id="IPR013785">
    <property type="entry name" value="Aldolase_TIM"/>
</dbReference>
<evidence type="ECO:0000256" key="3">
    <source>
        <dbReference type="ARBA" id="ARBA00011152"/>
    </source>
</evidence>
<evidence type="ECO:0000256" key="10">
    <source>
        <dbReference type="ARBA" id="ARBA00047838"/>
    </source>
</evidence>
<proteinExistence type="inferred from homology"/>
<dbReference type="GO" id="GO:0000107">
    <property type="term" value="F:imidazoleglycerol-phosphate synthase activity"/>
    <property type="evidence" value="ECO:0007669"/>
    <property type="project" value="InterPro"/>
</dbReference>
<keyword evidence="5 11" id="KW-0028">Amino-acid biosynthesis</keyword>
<dbReference type="InterPro" id="IPR011060">
    <property type="entry name" value="RibuloseP-bd_barrel"/>
</dbReference>
<comment type="function">
    <text evidence="8">IGPS catalyzes the conversion of PRFAR and glutamine to IGP, AICAR and glutamate. The HisF subunit catalyzes the cyclization activity that produces IGP and AICAR from PRFAR using the ammonia provided by the HisH subunit.</text>
</comment>
<protein>
    <recommendedName>
        <fullName evidence="4">imidazole glycerol-phosphate synthase</fullName>
        <ecNumber evidence="4">4.3.2.10</ecNumber>
    </recommendedName>
    <alternativeName>
        <fullName evidence="9">IGP synthase cyclase subunit</fullName>
    </alternativeName>
</protein>
<dbReference type="GO" id="GO:0016829">
    <property type="term" value="F:lyase activity"/>
    <property type="evidence" value="ECO:0007669"/>
    <property type="project" value="UniProtKB-KW"/>
</dbReference>
<dbReference type="InterPro" id="IPR004651">
    <property type="entry name" value="HisF"/>
</dbReference>
<comment type="catalytic activity">
    <reaction evidence="10">
        <text>5-[(5-phospho-1-deoxy-D-ribulos-1-ylimino)methylamino]-1-(5-phospho-beta-D-ribosyl)imidazole-4-carboxamide + L-glutamine = D-erythro-1-(imidazol-4-yl)glycerol 3-phosphate + 5-amino-1-(5-phospho-beta-D-ribosyl)imidazole-4-carboxamide + L-glutamate + H(+)</text>
        <dbReference type="Rhea" id="RHEA:24793"/>
        <dbReference type="ChEBI" id="CHEBI:15378"/>
        <dbReference type="ChEBI" id="CHEBI:29985"/>
        <dbReference type="ChEBI" id="CHEBI:58278"/>
        <dbReference type="ChEBI" id="CHEBI:58359"/>
        <dbReference type="ChEBI" id="CHEBI:58475"/>
        <dbReference type="ChEBI" id="CHEBI:58525"/>
        <dbReference type="EC" id="4.3.2.10"/>
    </reaction>
</comment>
<comment type="pathway">
    <text evidence="1">Amino-acid biosynthesis; L-histidine biosynthesis; L-histidine from 5-phospho-alpha-D-ribose 1-diphosphate: step 5/9.</text>
</comment>
<evidence type="ECO:0000256" key="1">
    <source>
        <dbReference type="ARBA" id="ARBA00005091"/>
    </source>
</evidence>
<evidence type="ECO:0000256" key="11">
    <source>
        <dbReference type="RuleBase" id="RU003657"/>
    </source>
</evidence>
<keyword evidence="6 11" id="KW-0368">Histidine biosynthesis</keyword>
<keyword evidence="7 12" id="KW-0456">Lyase</keyword>